<evidence type="ECO:0000256" key="13">
    <source>
        <dbReference type="ARBA" id="ARBA00048679"/>
    </source>
</evidence>
<proteinExistence type="inferred from homology"/>
<comment type="catalytic activity">
    <reaction evidence="13">
        <text>L-seryl-[protein] + ATP = O-phospho-L-seryl-[protein] + ADP + H(+)</text>
        <dbReference type="Rhea" id="RHEA:17989"/>
        <dbReference type="Rhea" id="RHEA-COMP:9863"/>
        <dbReference type="Rhea" id="RHEA-COMP:11604"/>
        <dbReference type="ChEBI" id="CHEBI:15378"/>
        <dbReference type="ChEBI" id="CHEBI:29999"/>
        <dbReference type="ChEBI" id="CHEBI:30616"/>
        <dbReference type="ChEBI" id="CHEBI:83421"/>
        <dbReference type="ChEBI" id="CHEBI:456216"/>
        <dbReference type="EC" id="2.7.11.1"/>
    </reaction>
</comment>
<keyword evidence="10" id="KW-0234">DNA repair</keyword>
<evidence type="ECO:0000256" key="3">
    <source>
        <dbReference type="ARBA" id="ARBA00012513"/>
    </source>
</evidence>
<evidence type="ECO:0000256" key="10">
    <source>
        <dbReference type="ARBA" id="ARBA00023204"/>
    </source>
</evidence>
<dbReference type="GO" id="GO:0000077">
    <property type="term" value="P:DNA damage checkpoint signaling"/>
    <property type="evidence" value="ECO:0007669"/>
    <property type="project" value="TreeGrafter"/>
</dbReference>
<evidence type="ECO:0000259" key="14">
    <source>
        <dbReference type="PROSITE" id="PS50290"/>
    </source>
</evidence>
<comment type="caution">
    <text evidence="17">The sequence shown here is derived from an EMBL/GenBank/DDBJ whole genome shotgun (WGS) entry which is preliminary data.</text>
</comment>
<evidence type="ECO:0000313" key="18">
    <source>
        <dbReference type="Proteomes" id="UP000298030"/>
    </source>
</evidence>
<evidence type="ECO:0000256" key="2">
    <source>
        <dbReference type="ARBA" id="ARBA00010769"/>
    </source>
</evidence>
<dbReference type="GO" id="GO:0000723">
    <property type="term" value="P:telomere maintenance"/>
    <property type="evidence" value="ECO:0007669"/>
    <property type="project" value="TreeGrafter"/>
</dbReference>
<reference evidence="17 18" key="1">
    <citation type="journal article" date="2019" name="Nat. Ecol. Evol.">
        <title>Megaphylogeny resolves global patterns of mushroom evolution.</title>
        <authorList>
            <person name="Varga T."/>
            <person name="Krizsan K."/>
            <person name="Foldi C."/>
            <person name="Dima B."/>
            <person name="Sanchez-Garcia M."/>
            <person name="Sanchez-Ramirez S."/>
            <person name="Szollosi G.J."/>
            <person name="Szarkandi J.G."/>
            <person name="Papp V."/>
            <person name="Albert L."/>
            <person name="Andreopoulos W."/>
            <person name="Angelini C."/>
            <person name="Antonin V."/>
            <person name="Barry K.W."/>
            <person name="Bougher N.L."/>
            <person name="Buchanan P."/>
            <person name="Buyck B."/>
            <person name="Bense V."/>
            <person name="Catcheside P."/>
            <person name="Chovatia M."/>
            <person name="Cooper J."/>
            <person name="Damon W."/>
            <person name="Desjardin D."/>
            <person name="Finy P."/>
            <person name="Geml J."/>
            <person name="Haridas S."/>
            <person name="Hughes K."/>
            <person name="Justo A."/>
            <person name="Karasinski D."/>
            <person name="Kautmanova I."/>
            <person name="Kiss B."/>
            <person name="Kocsube S."/>
            <person name="Kotiranta H."/>
            <person name="LaButti K.M."/>
            <person name="Lechner B.E."/>
            <person name="Liimatainen K."/>
            <person name="Lipzen A."/>
            <person name="Lukacs Z."/>
            <person name="Mihaltcheva S."/>
            <person name="Morgado L.N."/>
            <person name="Niskanen T."/>
            <person name="Noordeloos M.E."/>
            <person name="Ohm R.A."/>
            <person name="Ortiz-Santana B."/>
            <person name="Ovrebo C."/>
            <person name="Racz N."/>
            <person name="Riley R."/>
            <person name="Savchenko A."/>
            <person name="Shiryaev A."/>
            <person name="Soop K."/>
            <person name="Spirin V."/>
            <person name="Szebenyi C."/>
            <person name="Tomsovsky M."/>
            <person name="Tulloss R.E."/>
            <person name="Uehling J."/>
            <person name="Grigoriev I.V."/>
            <person name="Vagvolgyi C."/>
            <person name="Papp T."/>
            <person name="Martin F.M."/>
            <person name="Miettinen O."/>
            <person name="Hibbett D.S."/>
            <person name="Nagy L.G."/>
        </authorList>
    </citation>
    <scope>NUCLEOTIDE SEQUENCE [LARGE SCALE GENOMIC DNA]</scope>
    <source>
        <strain evidence="17 18">FP101781</strain>
    </source>
</reference>
<organism evidence="17 18">
    <name type="scientific">Coprinellus micaceus</name>
    <name type="common">Glistening ink-cap mushroom</name>
    <name type="synonym">Coprinus micaceus</name>
    <dbReference type="NCBI Taxonomy" id="71717"/>
    <lineage>
        <taxon>Eukaryota</taxon>
        <taxon>Fungi</taxon>
        <taxon>Dikarya</taxon>
        <taxon>Basidiomycota</taxon>
        <taxon>Agaricomycotina</taxon>
        <taxon>Agaricomycetes</taxon>
        <taxon>Agaricomycetidae</taxon>
        <taxon>Agaricales</taxon>
        <taxon>Agaricineae</taxon>
        <taxon>Psathyrellaceae</taxon>
        <taxon>Coprinellus</taxon>
    </lineage>
</organism>
<sequence>MQSGATNILGVTEGDDQAQKLLALLRDLLDVTIAKGVRTHPTRDWVRIIQGVADGNLLDIPIPGSMAWNMLVDKIHYADYALDLVHAIVTEDEEIYIAAKDMLEKVVFRLLNIAFSVELWLDLDVALEPDLASPAQLKEKTSRTLAAVIHGMGNELYHEDIIQSSYDFLRRLPLLILELSRSLLSPAAAFVYPVAIEWFGENGVKPLKGDDRIPEHSIVLWRAAHAPVLLANALRTLTLAFYQQFPQHHLFYDIRVALLGGLKTLFDYCLTPTWATTNVLRCGILARFLSLHQHLSAHQPHREVSDTLQYIATRLVQARMDGVLESNRSLDETLLEFLRSPSTYPSRALMIQAATILKDVEIQQQNGALVALSASYVKSCISNADADTLQLITSDLGESSGPEANALRNEIQQLPKKPTPTQPQTQVTGTQTVHGRLRMRDHLWRGAIRELVTTIVSPDPLAWMDDEFRPNEDHFIRRVLNDICDRFSRAIEKADEKSRIALAQELARLPCLLTLCSGEDCMVFRRPGTFKMAHLYLPVIVGLLRGSNEEVTPTVRRTVFKAMCPILRHRNEEDPGQDTVDVLFRGVADKDRSTRLQAGSALQALLQVYAHTASAGNPTANIFDRLYNQVDIGTKPVRETLIVSVGKMGMTTDHQILGNVICLLVAQLGRPSDILIRSLACTQILSLAKYHQRTPYSLILPYQYQIAPLIVNRLTSQPALLQETCKLMGVSSVDFLSINLSRTIPDVLVRCDLQGLDIIAKFLNRERHALIVGEHIHLHLAPIFLLKTPAATNKSINFVLQILNEASSVKIDLRQVLPGCTTALLTEIIVMMGDHDANVNELAKAAIKKVETALKTGASHPTQGSDPGAFLASQMLGIISRIIEMLQDVHGKKSVLVKQKIIRSLGALIVLIGPAIHGVASQIMATFQTMISVPELSQVTVESWHSFLVTTGSAELGPHLGATCAAFVSSWPDLSLQSRDMVRQALHHAFSNFHADMTAYLDEIVDLSVVDELKPLQAHLDALVPRASTEDALRPLLDRCKSNNLTVATLSLAELLKFASENLVYIQSLASGDVFDPTIGRIFSTLYKAACRDGEGADELRLLAYQCIGMLGAMDPYRFEMTDLHSDMVVTKNFTEESETMAFVLHLIQDLLVDAFRSTSDIKYQTNLAYPIQELLKFCGFSSDLVNSGRSAPMKIRNRWNSLSKDVLDVITPLLEGRFTFSHPSKASIQVPVYPTQDSYREWLQVWTTHLIFKASGLDAQRIFRVFLSVVRSKDVVIAKHILPHIVLNILIGGNHEDIQNIREEIVRVLEDQVNTESRSKTDKKLLSAQAIFTLLDHLNKWVRFIRRQIAQRKAENKRPRARELVHEIDEQLIRVDSILCTIDQNLMARAAFQCKAYARSLMNFEQQILAYQQQGNNHTNLQNYYEMVHEIYSHLDEPDGMEGVSTLLLSPSMEHQIREHESTGKWTAAQSCWEVRLQHSPDNLDFHLGLLRCLRNLGHYDTLRNHVKGVLTNHPEWESSLADFHVESSWMVGAWGDISSLLDRVDSQTPGVVLSKVLLSMRADDEDQVSLSLANARRVLGAPITAAGVDGYRRTYNSALNLHMTYELELIYDTAKKMPKSSSSRRKVLTSLSNVLAQRLNSTLPTFRCREPILSMRRVGFSLLPPSHLELKKEVGGTWLTSAKIARKAGHWQTAYSAMLQSRQHDAQLYCLESAKLIKASGEPLRALQELENYMRAFGFVENSTATVVDLTINEESMAKMKSKLHLLRARWMNESSRYEATSVLDAFRTANDLDKVESSHFYFGNFYDKCFKELSKDDKRNRGVKMNMYTVRHYSRSIRLGSKYIYHTVPRLLTLWLDNGEDRAIAGMDSFHKINELISGAIKEIPAFKWFTAFPQIVSRVGHNNDKVYDLLSKLIVMILQEYPRQALWGFASVIKSTKAQRESRGRVILEQLRSAPSSNKRLARHIADSVSMINELLHLCNSKGDDERKSYSMSQHFPKLRDLGHSDLLIPLQESLTVTLPSSSSAEATHQPFPIDAPTFKGFADEVEVMKSMARPRKITIHGSDGLIYMFLGKPKDDLRKDARLMDFNSIINKLLKTNSDARRRQLHIRTYGVVTLNEECGFIQWVPNTIPIRHVLMTHYENRRLRPWNQELAGVFEKIKVVKSDNEIVDLFQNKVLSQFPPVFHEWFVETFPEPSAWLASRLSFARTAAVMSMVGYILGLGDRHGENILLDLNTGDIIHVDFNCLFEKGKHLETPERVPFRLTQNLVDGLGITGVEGVFRIACEITMGLLRENKESLTSVLDAFIHDPLVEWEDEKRKRDRQLRNQAKPQLAEIAKNALEPISRKLDGYYQVLVSKHEPVVKLLETNNLVESLIQEATSLANLAKMYPGWASWM</sequence>
<dbReference type="SUPFAM" id="SSF56112">
    <property type="entry name" value="Protein kinase-like (PK-like)"/>
    <property type="match status" value="1"/>
</dbReference>
<feature type="domain" description="FATC" evidence="16">
    <location>
        <begin position="2367"/>
        <end position="2399"/>
    </location>
</feature>
<dbReference type="CDD" id="cd00892">
    <property type="entry name" value="PIKKc_ATR"/>
    <property type="match status" value="1"/>
</dbReference>
<dbReference type="Pfam" id="PF25030">
    <property type="entry name" value="M-HEAT_ATR"/>
    <property type="match status" value="1"/>
</dbReference>
<dbReference type="OrthoDB" id="381190at2759"/>
<dbReference type="InterPro" id="IPR036940">
    <property type="entry name" value="PI3/4_kinase_cat_sf"/>
</dbReference>
<evidence type="ECO:0000313" key="17">
    <source>
        <dbReference type="EMBL" id="TEB37091.1"/>
    </source>
</evidence>
<dbReference type="PROSITE" id="PS51190">
    <property type="entry name" value="FATC"/>
    <property type="match status" value="1"/>
</dbReference>
<dbReference type="GO" id="GO:0005524">
    <property type="term" value="F:ATP binding"/>
    <property type="evidence" value="ECO:0007669"/>
    <property type="project" value="UniProtKB-KW"/>
</dbReference>
<dbReference type="SMART" id="SM00146">
    <property type="entry name" value="PI3Kc"/>
    <property type="match status" value="1"/>
</dbReference>
<evidence type="ECO:0000256" key="12">
    <source>
        <dbReference type="ARBA" id="ARBA00047899"/>
    </source>
</evidence>
<evidence type="ECO:0000256" key="7">
    <source>
        <dbReference type="ARBA" id="ARBA00022763"/>
    </source>
</evidence>
<keyword evidence="11" id="KW-0539">Nucleus</keyword>
<dbReference type="GO" id="GO:0005634">
    <property type="term" value="C:nucleus"/>
    <property type="evidence" value="ECO:0007669"/>
    <property type="project" value="UniProtKB-SubCell"/>
</dbReference>
<dbReference type="Gene3D" id="1.10.1070.11">
    <property type="entry name" value="Phosphatidylinositol 3-/4-kinase, catalytic domain"/>
    <property type="match status" value="1"/>
</dbReference>
<dbReference type="Pfam" id="PF02259">
    <property type="entry name" value="FAT"/>
    <property type="match status" value="1"/>
</dbReference>
<dbReference type="Pfam" id="PF02260">
    <property type="entry name" value="FATC"/>
    <property type="match status" value="1"/>
</dbReference>
<dbReference type="SUPFAM" id="SSF48371">
    <property type="entry name" value="ARM repeat"/>
    <property type="match status" value="1"/>
</dbReference>
<dbReference type="GO" id="GO:0006281">
    <property type="term" value="P:DNA repair"/>
    <property type="evidence" value="ECO:0007669"/>
    <property type="project" value="UniProtKB-KW"/>
</dbReference>
<evidence type="ECO:0000256" key="11">
    <source>
        <dbReference type="ARBA" id="ARBA00023242"/>
    </source>
</evidence>
<dbReference type="PROSITE" id="PS50290">
    <property type="entry name" value="PI3_4_KINASE_3"/>
    <property type="match status" value="1"/>
</dbReference>
<dbReference type="InterPro" id="IPR011009">
    <property type="entry name" value="Kinase-like_dom_sf"/>
</dbReference>
<dbReference type="STRING" id="71717.A0A4Y7TSX0"/>
<dbReference type="Proteomes" id="UP000298030">
    <property type="component" value="Unassembled WGS sequence"/>
</dbReference>
<comment type="subcellular location">
    <subcellularLocation>
        <location evidence="1">Nucleus</location>
    </subcellularLocation>
</comment>
<dbReference type="EC" id="2.7.11.1" evidence="3"/>
<evidence type="ECO:0000256" key="4">
    <source>
        <dbReference type="ARBA" id="ARBA00022527"/>
    </source>
</evidence>
<dbReference type="Pfam" id="PF23593">
    <property type="entry name" value="HEAT_ATR"/>
    <property type="match status" value="1"/>
</dbReference>
<dbReference type="InterPro" id="IPR003152">
    <property type="entry name" value="FATC_dom"/>
</dbReference>
<evidence type="ECO:0000256" key="1">
    <source>
        <dbReference type="ARBA" id="ARBA00004123"/>
    </source>
</evidence>
<evidence type="ECO:0000256" key="5">
    <source>
        <dbReference type="ARBA" id="ARBA00022679"/>
    </source>
</evidence>
<dbReference type="PROSITE" id="PS51189">
    <property type="entry name" value="FAT"/>
    <property type="match status" value="1"/>
</dbReference>
<keyword evidence="9" id="KW-0067">ATP-binding</keyword>
<dbReference type="InterPro" id="IPR000403">
    <property type="entry name" value="PI3/4_kinase_cat_dom"/>
</dbReference>
<dbReference type="InterPro" id="IPR018936">
    <property type="entry name" value="PI3/4_kinase_CS"/>
</dbReference>
<dbReference type="GO" id="GO:0005694">
    <property type="term" value="C:chromosome"/>
    <property type="evidence" value="ECO:0007669"/>
    <property type="project" value="TreeGrafter"/>
</dbReference>
<dbReference type="EMBL" id="QPFP01000004">
    <property type="protein sequence ID" value="TEB37091.1"/>
    <property type="molecule type" value="Genomic_DNA"/>
</dbReference>
<feature type="domain" description="FAT" evidence="15">
    <location>
        <begin position="1387"/>
        <end position="1939"/>
    </location>
</feature>
<evidence type="ECO:0000256" key="6">
    <source>
        <dbReference type="ARBA" id="ARBA00022741"/>
    </source>
</evidence>
<protein>
    <recommendedName>
        <fullName evidence="3">non-specific serine/threonine protein kinase</fullName>
        <ecNumber evidence="3">2.7.11.1</ecNumber>
    </recommendedName>
</protein>
<keyword evidence="4" id="KW-0723">Serine/threonine-protein kinase</keyword>
<evidence type="ECO:0000256" key="9">
    <source>
        <dbReference type="ARBA" id="ARBA00022840"/>
    </source>
</evidence>
<dbReference type="InterPro" id="IPR011989">
    <property type="entry name" value="ARM-like"/>
</dbReference>
<dbReference type="InterPro" id="IPR003151">
    <property type="entry name" value="PIK-rel_kinase_FAT"/>
</dbReference>
<dbReference type="InterPro" id="IPR012993">
    <property type="entry name" value="UME"/>
</dbReference>
<evidence type="ECO:0000259" key="16">
    <source>
        <dbReference type="PROSITE" id="PS51190"/>
    </source>
</evidence>
<dbReference type="GO" id="GO:0004674">
    <property type="term" value="F:protein serine/threonine kinase activity"/>
    <property type="evidence" value="ECO:0007669"/>
    <property type="project" value="UniProtKB-KW"/>
</dbReference>
<comment type="catalytic activity">
    <reaction evidence="12">
        <text>L-threonyl-[protein] + ATP = O-phospho-L-threonyl-[protein] + ADP + H(+)</text>
        <dbReference type="Rhea" id="RHEA:46608"/>
        <dbReference type="Rhea" id="RHEA-COMP:11060"/>
        <dbReference type="Rhea" id="RHEA-COMP:11605"/>
        <dbReference type="ChEBI" id="CHEBI:15378"/>
        <dbReference type="ChEBI" id="CHEBI:30013"/>
        <dbReference type="ChEBI" id="CHEBI:30616"/>
        <dbReference type="ChEBI" id="CHEBI:61977"/>
        <dbReference type="ChEBI" id="CHEBI:456216"/>
        <dbReference type="EC" id="2.7.11.1"/>
    </reaction>
</comment>
<name>A0A4Y7TSX0_COPMI</name>
<accession>A0A4Y7TSX0</accession>
<dbReference type="Pfam" id="PF00454">
    <property type="entry name" value="PI3_PI4_kinase"/>
    <property type="match status" value="1"/>
</dbReference>
<dbReference type="Gene3D" id="1.25.10.10">
    <property type="entry name" value="Leucine-rich Repeat Variant"/>
    <property type="match status" value="1"/>
</dbReference>
<feature type="domain" description="PI3K/PI4K catalytic" evidence="14">
    <location>
        <begin position="2046"/>
        <end position="2359"/>
    </location>
</feature>
<keyword evidence="18" id="KW-1185">Reference proteome</keyword>
<comment type="similarity">
    <text evidence="2">Belongs to the PI3/PI4-kinase family. ATM subfamily.</text>
</comment>
<keyword evidence="5" id="KW-0808">Transferase</keyword>
<dbReference type="SMART" id="SM00802">
    <property type="entry name" value="UME"/>
    <property type="match status" value="1"/>
</dbReference>
<dbReference type="PANTHER" id="PTHR11139">
    <property type="entry name" value="ATAXIA TELANGIECTASIA MUTATED ATM -RELATED"/>
    <property type="match status" value="1"/>
</dbReference>
<keyword evidence="8 17" id="KW-0418">Kinase</keyword>
<dbReference type="InterPro" id="IPR056802">
    <property type="entry name" value="ATR-like_M-HEAT"/>
</dbReference>
<keyword evidence="6" id="KW-0547">Nucleotide-binding</keyword>
<dbReference type="InterPro" id="IPR050517">
    <property type="entry name" value="DDR_Repair_Kinase"/>
</dbReference>
<dbReference type="InterPro" id="IPR014009">
    <property type="entry name" value="PIK_FAT"/>
</dbReference>
<evidence type="ECO:0000256" key="8">
    <source>
        <dbReference type="ARBA" id="ARBA00022777"/>
    </source>
</evidence>
<dbReference type="PROSITE" id="PS00916">
    <property type="entry name" value="PI3_4_KINASE_2"/>
    <property type="match status" value="1"/>
</dbReference>
<gene>
    <name evidence="17" type="ORF">FA13DRAFT_1657580</name>
</gene>
<dbReference type="InterPro" id="IPR057564">
    <property type="entry name" value="HEAT_ATR"/>
</dbReference>
<evidence type="ECO:0000259" key="15">
    <source>
        <dbReference type="PROSITE" id="PS51189"/>
    </source>
</evidence>
<dbReference type="PANTHER" id="PTHR11139:SF125">
    <property type="entry name" value="SERINE_THREONINE-PROTEIN KINASE MEC1"/>
    <property type="match status" value="1"/>
</dbReference>
<dbReference type="Gene3D" id="3.30.1010.10">
    <property type="entry name" value="Phosphatidylinositol 3-kinase Catalytic Subunit, Chain A, domain 4"/>
    <property type="match status" value="1"/>
</dbReference>
<keyword evidence="7" id="KW-0227">DNA damage</keyword>
<dbReference type="SMART" id="SM01343">
    <property type="entry name" value="FATC"/>
    <property type="match status" value="1"/>
</dbReference>
<dbReference type="Pfam" id="PF08064">
    <property type="entry name" value="UME"/>
    <property type="match status" value="1"/>
</dbReference>
<dbReference type="InterPro" id="IPR016024">
    <property type="entry name" value="ARM-type_fold"/>
</dbReference>